<evidence type="ECO:0000259" key="3">
    <source>
        <dbReference type="SMART" id="SM00385"/>
    </source>
</evidence>
<dbReference type="AlphaFoldDB" id="A0A0G4IXU5"/>
<dbReference type="SMART" id="SM00385">
    <property type="entry name" value="CYCLIN"/>
    <property type="match status" value="1"/>
</dbReference>
<evidence type="ECO:0000256" key="1">
    <source>
        <dbReference type="RuleBase" id="RU000383"/>
    </source>
</evidence>
<feature type="compositionally biased region" description="Basic and acidic residues" evidence="2">
    <location>
        <begin position="96"/>
        <end position="119"/>
    </location>
</feature>
<dbReference type="Pfam" id="PF00134">
    <property type="entry name" value="Cyclin_N"/>
    <property type="match status" value="1"/>
</dbReference>
<dbReference type="InterPro" id="IPR013763">
    <property type="entry name" value="Cyclin-like_dom"/>
</dbReference>
<organism evidence="4 6">
    <name type="scientific">Plasmodiophora brassicae</name>
    <name type="common">Clubroot disease agent</name>
    <dbReference type="NCBI Taxonomy" id="37360"/>
    <lineage>
        <taxon>Eukaryota</taxon>
        <taxon>Sar</taxon>
        <taxon>Rhizaria</taxon>
        <taxon>Endomyxa</taxon>
        <taxon>Phytomyxea</taxon>
        <taxon>Plasmodiophorida</taxon>
        <taxon>Plasmodiophoridae</taxon>
        <taxon>Plasmodiophora</taxon>
    </lineage>
</organism>
<keyword evidence="6" id="KW-1185">Reference proteome</keyword>
<dbReference type="SUPFAM" id="SSF47954">
    <property type="entry name" value="Cyclin-like"/>
    <property type="match status" value="2"/>
</dbReference>
<gene>
    <name evidence="4" type="ORF">PBRA_007872</name>
    <name evidence="5" type="ORF">PLBR_LOCUS6161</name>
</gene>
<feature type="compositionally biased region" description="Low complexity" evidence="2">
    <location>
        <begin position="82"/>
        <end position="94"/>
    </location>
</feature>
<sequence length="385" mass="41945">MSAKSTVIVATASLVAAGGAYALYTWHSKRRRPSKCSTAQGESAAEHKGERVGDAGGKGVQGQVQVVDSASVDGNDKDGRLSSSSAGDVVSVDGRPVSDKATDSKEERSSSNKANDKEQAISSSDDDHDDGEDGKHVQLSLPNRVQASATDVHLGSGRWPQVLCDLHDLPTDLHPRYPQGRMGAIIRIARYCRSRCLSTECLHLAVDYLDRYLVVRPRSAPYKCNIVGAAAVLVASKILDQRRVPPVKDLCLGIGNGCPPAMLVCVETLLCTKLQWRLHPLLALHWIQRYLVRAQSASTDAFLWSTRFDDAVDLLSRALLHMDHRRFQPAILAAAILYVVCDGQRDVIAHATGTPPSAMATCLHWVAFMIQDPNGIYDKYIMGWH</sequence>
<feature type="compositionally biased region" description="Low complexity" evidence="2">
    <location>
        <begin position="61"/>
        <end position="73"/>
    </location>
</feature>
<evidence type="ECO:0000313" key="7">
    <source>
        <dbReference type="Proteomes" id="UP000290189"/>
    </source>
</evidence>
<evidence type="ECO:0000313" key="6">
    <source>
        <dbReference type="Proteomes" id="UP000039324"/>
    </source>
</evidence>
<accession>A0A0G4IXU5</accession>
<name>A0A0G4IXU5_PLABS</name>
<geneLocation type="mitochondrion" evidence="5"/>
<dbReference type="CDD" id="cd00043">
    <property type="entry name" value="CYCLIN_SF"/>
    <property type="match status" value="1"/>
</dbReference>
<evidence type="ECO:0000256" key="2">
    <source>
        <dbReference type="SAM" id="MobiDB-lite"/>
    </source>
</evidence>
<dbReference type="InterPro" id="IPR006671">
    <property type="entry name" value="Cyclin_N"/>
</dbReference>
<feature type="compositionally biased region" description="Basic and acidic residues" evidence="2">
    <location>
        <begin position="44"/>
        <end position="53"/>
    </location>
</feature>
<dbReference type="EMBL" id="CDSF01000098">
    <property type="protein sequence ID" value="CEP00138.1"/>
    <property type="molecule type" value="Genomic_DNA"/>
</dbReference>
<comment type="similarity">
    <text evidence="1">Belongs to the cyclin family.</text>
</comment>
<dbReference type="InterPro" id="IPR039361">
    <property type="entry name" value="Cyclin"/>
</dbReference>
<evidence type="ECO:0000313" key="5">
    <source>
        <dbReference type="EMBL" id="SPQ98946.1"/>
    </source>
</evidence>
<evidence type="ECO:0000313" key="4">
    <source>
        <dbReference type="EMBL" id="CEP00138.1"/>
    </source>
</evidence>
<dbReference type="InterPro" id="IPR036915">
    <property type="entry name" value="Cyclin-like_sf"/>
</dbReference>
<keyword evidence="1" id="KW-0195">Cyclin</keyword>
<dbReference type="PANTHER" id="PTHR10177">
    <property type="entry name" value="CYCLINS"/>
    <property type="match status" value="1"/>
</dbReference>
<dbReference type="Proteomes" id="UP000039324">
    <property type="component" value="Unassembled WGS sequence"/>
</dbReference>
<dbReference type="STRING" id="37360.A0A0G4IXU5"/>
<feature type="region of interest" description="Disordered" evidence="2">
    <location>
        <begin position="28"/>
        <end position="143"/>
    </location>
</feature>
<dbReference type="EMBL" id="OVEO01000010">
    <property type="protein sequence ID" value="SPQ98946.1"/>
    <property type="molecule type" value="Genomic_DNA"/>
</dbReference>
<reference evidence="4 6" key="1">
    <citation type="submission" date="2015-02" db="EMBL/GenBank/DDBJ databases">
        <authorList>
            <person name="Chooi Y.-H."/>
        </authorList>
    </citation>
    <scope>NUCLEOTIDE SEQUENCE [LARGE SCALE GENOMIC DNA]</scope>
    <source>
        <strain evidence="4">E3</strain>
    </source>
</reference>
<reference evidence="5 7" key="2">
    <citation type="submission" date="2018-03" db="EMBL/GenBank/DDBJ databases">
        <authorList>
            <person name="Fogelqvist J."/>
        </authorList>
    </citation>
    <scope>NUCLEOTIDE SEQUENCE [LARGE SCALE GENOMIC DNA]</scope>
</reference>
<proteinExistence type="inferred from homology"/>
<dbReference type="Gene3D" id="1.10.472.10">
    <property type="entry name" value="Cyclin-like"/>
    <property type="match status" value="1"/>
</dbReference>
<protein>
    <recommendedName>
        <fullName evidence="3">Cyclin-like domain-containing protein</fullName>
    </recommendedName>
</protein>
<dbReference type="Proteomes" id="UP000290189">
    <property type="component" value="Unassembled WGS sequence"/>
</dbReference>
<feature type="domain" description="Cyclin-like" evidence="3">
    <location>
        <begin position="186"/>
        <end position="271"/>
    </location>
</feature>
<keyword evidence="5" id="KW-0496">Mitochondrion</keyword>